<protein>
    <submittedName>
        <fullName evidence="2">Type IV pilus modification protein PilV</fullName>
    </submittedName>
</protein>
<dbReference type="InterPro" id="IPR013362">
    <property type="entry name" value="Pilus_4_PilV"/>
</dbReference>
<accession>A0ABS5DXG6</accession>
<feature type="transmembrane region" description="Helical" evidence="1">
    <location>
        <begin position="12"/>
        <end position="38"/>
    </location>
</feature>
<reference evidence="2 3" key="1">
    <citation type="submission" date="2021-04" db="EMBL/GenBank/DDBJ databases">
        <title>The genome sequence of type strain Ideonella paludis KCTC 32238.</title>
        <authorList>
            <person name="Liu Y."/>
        </authorList>
    </citation>
    <scope>NUCLEOTIDE SEQUENCE [LARGE SCALE GENOMIC DNA]</scope>
    <source>
        <strain evidence="2 3">KCTC 32238</strain>
    </source>
</reference>
<evidence type="ECO:0000313" key="2">
    <source>
        <dbReference type="EMBL" id="MBQ0935844.1"/>
    </source>
</evidence>
<proteinExistence type="predicted"/>
<evidence type="ECO:0000256" key="1">
    <source>
        <dbReference type="SAM" id="Phobius"/>
    </source>
</evidence>
<keyword evidence="1" id="KW-0812">Transmembrane</keyword>
<dbReference type="NCBIfam" id="TIGR02523">
    <property type="entry name" value="type_IV_pilV"/>
    <property type="match status" value="1"/>
</dbReference>
<keyword evidence="1" id="KW-1133">Transmembrane helix</keyword>
<sequence>MKPPLHPKRRQAGLALFEVLAAMMVLSMSFLGTALLLAKTAKEERSALFMGRAASLASDMAERIRSSPAAMDSYVLAQTYAAGSAEVATPACGGLFTAPGRAPTPLNACTTAAGAASYDLASWQVQVQTNLPGGVGSITRGDNGNVRLIVVGWNEPVLDRDKEGKVIDTRADCPVAFAAPPQVRCYVMEVRP</sequence>
<dbReference type="EMBL" id="JAGQDG010000004">
    <property type="protein sequence ID" value="MBQ0935844.1"/>
    <property type="molecule type" value="Genomic_DNA"/>
</dbReference>
<dbReference type="RefSeq" id="WP_210809158.1">
    <property type="nucleotide sequence ID" value="NZ_JAGQDG010000004.1"/>
</dbReference>
<comment type="caution">
    <text evidence="2">The sequence shown here is derived from an EMBL/GenBank/DDBJ whole genome shotgun (WGS) entry which is preliminary data.</text>
</comment>
<keyword evidence="3" id="KW-1185">Reference proteome</keyword>
<evidence type="ECO:0000313" key="3">
    <source>
        <dbReference type="Proteomes" id="UP000672097"/>
    </source>
</evidence>
<keyword evidence="1" id="KW-0472">Membrane</keyword>
<organism evidence="2 3">
    <name type="scientific">Ideonella paludis</name>
    <dbReference type="NCBI Taxonomy" id="1233411"/>
    <lineage>
        <taxon>Bacteria</taxon>
        <taxon>Pseudomonadati</taxon>
        <taxon>Pseudomonadota</taxon>
        <taxon>Betaproteobacteria</taxon>
        <taxon>Burkholderiales</taxon>
        <taxon>Sphaerotilaceae</taxon>
        <taxon>Ideonella</taxon>
    </lineage>
</organism>
<dbReference type="Proteomes" id="UP000672097">
    <property type="component" value="Unassembled WGS sequence"/>
</dbReference>
<name>A0ABS5DXG6_9BURK</name>
<gene>
    <name evidence="2" type="primary">pilV</name>
    <name evidence="2" type="ORF">KAK11_10955</name>
</gene>